<dbReference type="Proteomes" id="UP000298050">
    <property type="component" value="Unassembled WGS sequence"/>
</dbReference>
<dbReference type="EC" id="2.5.1.15" evidence="4"/>
<keyword evidence="6" id="KW-0479">Metal-binding</keyword>
<dbReference type="PROSITE" id="PS00793">
    <property type="entry name" value="DHPS_2"/>
    <property type="match status" value="1"/>
</dbReference>
<name>A0A4Z0LVC0_9GAMM</name>
<dbReference type="PANTHER" id="PTHR20941">
    <property type="entry name" value="FOLATE SYNTHESIS PROTEINS"/>
    <property type="match status" value="1"/>
</dbReference>
<evidence type="ECO:0000256" key="8">
    <source>
        <dbReference type="ARBA" id="ARBA00022909"/>
    </source>
</evidence>
<evidence type="ECO:0000256" key="2">
    <source>
        <dbReference type="ARBA" id="ARBA00001946"/>
    </source>
</evidence>
<dbReference type="InterPro" id="IPR045031">
    <property type="entry name" value="DHP_synth-like"/>
</dbReference>
<dbReference type="RefSeq" id="WP_135446570.1">
    <property type="nucleotide sequence ID" value="NZ_SRLE01000017.1"/>
</dbReference>
<dbReference type="Pfam" id="PF00809">
    <property type="entry name" value="Pterin_bind"/>
    <property type="match status" value="1"/>
</dbReference>
<dbReference type="EMBL" id="SRLE01000017">
    <property type="protein sequence ID" value="TGD71005.1"/>
    <property type="molecule type" value="Genomic_DNA"/>
</dbReference>
<proteinExistence type="predicted"/>
<evidence type="ECO:0000259" key="9">
    <source>
        <dbReference type="PROSITE" id="PS50972"/>
    </source>
</evidence>
<dbReference type="GO" id="GO:0005829">
    <property type="term" value="C:cytosol"/>
    <property type="evidence" value="ECO:0007669"/>
    <property type="project" value="TreeGrafter"/>
</dbReference>
<dbReference type="GO" id="GO:0046656">
    <property type="term" value="P:folic acid biosynthetic process"/>
    <property type="evidence" value="ECO:0007669"/>
    <property type="project" value="UniProtKB-KW"/>
</dbReference>
<dbReference type="Gene3D" id="3.20.20.20">
    <property type="entry name" value="Dihydropteroate synthase-like"/>
    <property type="match status" value="1"/>
</dbReference>
<keyword evidence="7" id="KW-0460">Magnesium</keyword>
<evidence type="ECO:0000313" key="11">
    <source>
        <dbReference type="Proteomes" id="UP000298050"/>
    </source>
</evidence>
<evidence type="ECO:0000256" key="5">
    <source>
        <dbReference type="ARBA" id="ARBA00022679"/>
    </source>
</evidence>
<dbReference type="AlphaFoldDB" id="A0A4Z0LVC0"/>
<dbReference type="GO" id="GO:0046872">
    <property type="term" value="F:metal ion binding"/>
    <property type="evidence" value="ECO:0007669"/>
    <property type="project" value="UniProtKB-KW"/>
</dbReference>
<evidence type="ECO:0000256" key="3">
    <source>
        <dbReference type="ARBA" id="ARBA00004763"/>
    </source>
</evidence>
<reference evidence="10 11" key="1">
    <citation type="submission" date="2019-04" db="EMBL/GenBank/DDBJ databases">
        <title>Taxonomy of novel Haliea sp. from mangrove soil of West Coast of India.</title>
        <authorList>
            <person name="Verma A."/>
            <person name="Kumar P."/>
            <person name="Krishnamurthi S."/>
        </authorList>
    </citation>
    <scope>NUCLEOTIDE SEQUENCE [LARGE SCALE GENOMIC DNA]</scope>
    <source>
        <strain evidence="10 11">SAOS-164</strain>
    </source>
</reference>
<evidence type="ECO:0000256" key="4">
    <source>
        <dbReference type="ARBA" id="ARBA00012458"/>
    </source>
</evidence>
<dbReference type="NCBIfam" id="TIGR01496">
    <property type="entry name" value="DHPS"/>
    <property type="match status" value="1"/>
</dbReference>
<comment type="cofactor">
    <cofactor evidence="2">
        <name>Mg(2+)</name>
        <dbReference type="ChEBI" id="CHEBI:18420"/>
    </cofactor>
</comment>
<gene>
    <name evidence="10" type="primary">folP</name>
    <name evidence="10" type="ORF">E4634_20375</name>
</gene>
<evidence type="ECO:0000256" key="7">
    <source>
        <dbReference type="ARBA" id="ARBA00022842"/>
    </source>
</evidence>
<dbReference type="InterPro" id="IPR000489">
    <property type="entry name" value="Pterin-binding_dom"/>
</dbReference>
<dbReference type="OrthoDB" id="9811744at2"/>
<accession>A0A4Z0LVC0</accession>
<evidence type="ECO:0000256" key="1">
    <source>
        <dbReference type="ARBA" id="ARBA00000012"/>
    </source>
</evidence>
<sequence length="264" mass="27702">MGIINTTPDSFSDGGALYAGARLDLDSALRRAEAMVEEGAAILDIGGESTRPGAAPVSEAQEMDRVLPLVERIAASLDVVISVDTSTPALMREAAARGAGLINDVRALRREGALEAAAATGLPVCLMHMRGEPGDMQHAPSYADVVAEVREFLCERSDACRAAGIDTQRLLWDPGFGFGKTVEHNLALLRGLPQLAAEGFPLLAGLSRKSMIGKLIGREVDQRLPASLALALLAAQRGARILRCHDVAATVDALAMLAAVEATE</sequence>
<keyword evidence="5 10" id="KW-0808">Transferase</keyword>
<comment type="pathway">
    <text evidence="3">Cofactor biosynthesis; tetrahydrofolate biosynthesis; 7,8-dihydrofolate from 2-amino-4-hydroxy-6-hydroxymethyl-7,8-dihydropteridine diphosphate and 4-aminobenzoate: step 1/2.</text>
</comment>
<protein>
    <recommendedName>
        <fullName evidence="4">dihydropteroate synthase</fullName>
        <ecNumber evidence="4">2.5.1.15</ecNumber>
    </recommendedName>
</protein>
<comment type="catalytic activity">
    <reaction evidence="1">
        <text>(7,8-dihydropterin-6-yl)methyl diphosphate + 4-aminobenzoate = 7,8-dihydropteroate + diphosphate</text>
        <dbReference type="Rhea" id="RHEA:19949"/>
        <dbReference type="ChEBI" id="CHEBI:17836"/>
        <dbReference type="ChEBI" id="CHEBI:17839"/>
        <dbReference type="ChEBI" id="CHEBI:33019"/>
        <dbReference type="ChEBI" id="CHEBI:72950"/>
        <dbReference type="EC" id="2.5.1.15"/>
    </reaction>
</comment>
<dbReference type="PANTHER" id="PTHR20941:SF1">
    <property type="entry name" value="FOLIC ACID SYNTHESIS PROTEIN FOL1"/>
    <property type="match status" value="1"/>
</dbReference>
<evidence type="ECO:0000313" key="10">
    <source>
        <dbReference type="EMBL" id="TGD71005.1"/>
    </source>
</evidence>
<dbReference type="InterPro" id="IPR006390">
    <property type="entry name" value="DHP_synth_dom"/>
</dbReference>
<dbReference type="CDD" id="cd00739">
    <property type="entry name" value="DHPS"/>
    <property type="match status" value="1"/>
</dbReference>
<dbReference type="GO" id="GO:0046654">
    <property type="term" value="P:tetrahydrofolate biosynthetic process"/>
    <property type="evidence" value="ECO:0007669"/>
    <property type="project" value="TreeGrafter"/>
</dbReference>
<dbReference type="SUPFAM" id="SSF51717">
    <property type="entry name" value="Dihydropteroate synthetase-like"/>
    <property type="match status" value="1"/>
</dbReference>
<keyword evidence="8" id="KW-0289">Folate biosynthesis</keyword>
<comment type="caution">
    <text evidence="10">The sequence shown here is derived from an EMBL/GenBank/DDBJ whole genome shotgun (WGS) entry which is preliminary data.</text>
</comment>
<evidence type="ECO:0000256" key="6">
    <source>
        <dbReference type="ARBA" id="ARBA00022723"/>
    </source>
</evidence>
<keyword evidence="11" id="KW-1185">Reference proteome</keyword>
<dbReference type="PROSITE" id="PS50972">
    <property type="entry name" value="PTERIN_BINDING"/>
    <property type="match status" value="1"/>
</dbReference>
<organism evidence="10 11">
    <name type="scientific">Mangrovimicrobium sediminis</name>
    <dbReference type="NCBI Taxonomy" id="2562682"/>
    <lineage>
        <taxon>Bacteria</taxon>
        <taxon>Pseudomonadati</taxon>
        <taxon>Pseudomonadota</taxon>
        <taxon>Gammaproteobacteria</taxon>
        <taxon>Cellvibrionales</taxon>
        <taxon>Halieaceae</taxon>
        <taxon>Mangrovimicrobium</taxon>
    </lineage>
</organism>
<feature type="domain" description="Pterin-binding" evidence="9">
    <location>
        <begin position="1"/>
        <end position="255"/>
    </location>
</feature>
<dbReference type="GO" id="GO:0004156">
    <property type="term" value="F:dihydropteroate synthase activity"/>
    <property type="evidence" value="ECO:0007669"/>
    <property type="project" value="UniProtKB-EC"/>
</dbReference>
<dbReference type="InterPro" id="IPR011005">
    <property type="entry name" value="Dihydropteroate_synth-like_sf"/>
</dbReference>